<protein>
    <submittedName>
        <fullName evidence="1">Uncharacterized protein</fullName>
    </submittedName>
</protein>
<dbReference type="EMBL" id="CAJNOU010003819">
    <property type="protein sequence ID" value="CAF1411713.1"/>
    <property type="molecule type" value="Genomic_DNA"/>
</dbReference>
<dbReference type="Proteomes" id="UP000663823">
    <property type="component" value="Unassembled WGS sequence"/>
</dbReference>
<dbReference type="AlphaFoldDB" id="A0A815JES0"/>
<evidence type="ECO:0000313" key="2">
    <source>
        <dbReference type="EMBL" id="CAF1411713.1"/>
    </source>
</evidence>
<dbReference type="Proteomes" id="UP000663874">
    <property type="component" value="Unassembled WGS sequence"/>
</dbReference>
<gene>
    <name evidence="3" type="ORF">FNK824_LOCUS18384</name>
    <name evidence="4" type="ORF">OTI717_LOCUS26752</name>
    <name evidence="1" type="ORF">RFH988_LOCUS33714</name>
    <name evidence="2" type="ORF">SEV965_LOCUS31891</name>
</gene>
<name>A0A815JES0_9BILA</name>
<dbReference type="Proteomes" id="UP000663882">
    <property type="component" value="Unassembled WGS sequence"/>
</dbReference>
<sequence>MPTKLNEPKVRFISKQTEIADGFTESLIEITNHPTDIIPEDARDDIPLGEPKDKNWNPGKDGIAQWSKQRLGTGALCRLDSEGLVKLQPIYAYMDGEKYKIANGYLKMMPDDSGTNRRAFISKLAGYEVTVARYLESFIDRSKIKFDPSCVKLLIYTLTQENDITASTYFFSPYFKEIIESFTVYKERLQVDIHSILCNPHKERPIYMNSKAKDAFLLEQQQLRSRASRKLMDQLG</sequence>
<evidence type="ECO:0000313" key="3">
    <source>
        <dbReference type="EMBL" id="CAF3859396.1"/>
    </source>
</evidence>
<dbReference type="EMBL" id="CAJNOO010004354">
    <property type="protein sequence ID" value="CAF1378398.1"/>
    <property type="molecule type" value="Genomic_DNA"/>
</dbReference>
<comment type="caution">
    <text evidence="1">The sequence shown here is derived from an EMBL/GenBank/DDBJ whole genome shotgun (WGS) entry which is preliminary data.</text>
</comment>
<accession>A0A815JES0</accession>
<organism evidence="1 5">
    <name type="scientific">Rotaria sordida</name>
    <dbReference type="NCBI Taxonomy" id="392033"/>
    <lineage>
        <taxon>Eukaryota</taxon>
        <taxon>Metazoa</taxon>
        <taxon>Spiralia</taxon>
        <taxon>Gnathifera</taxon>
        <taxon>Rotifera</taxon>
        <taxon>Eurotatoria</taxon>
        <taxon>Bdelloidea</taxon>
        <taxon>Philodinida</taxon>
        <taxon>Philodinidae</taxon>
        <taxon>Rotaria</taxon>
    </lineage>
</organism>
<dbReference type="OrthoDB" id="10369762at2759"/>
<evidence type="ECO:0000313" key="4">
    <source>
        <dbReference type="EMBL" id="CAF3958067.1"/>
    </source>
</evidence>
<dbReference type="EMBL" id="CAJOBE010003064">
    <property type="protein sequence ID" value="CAF3859396.1"/>
    <property type="molecule type" value="Genomic_DNA"/>
</dbReference>
<evidence type="ECO:0000313" key="5">
    <source>
        <dbReference type="Proteomes" id="UP000663882"/>
    </source>
</evidence>
<proteinExistence type="predicted"/>
<dbReference type="EMBL" id="CAJOAX010005719">
    <property type="protein sequence ID" value="CAF3958067.1"/>
    <property type="molecule type" value="Genomic_DNA"/>
</dbReference>
<evidence type="ECO:0000313" key="1">
    <source>
        <dbReference type="EMBL" id="CAF1378398.1"/>
    </source>
</evidence>
<reference evidence="1" key="1">
    <citation type="submission" date="2021-02" db="EMBL/GenBank/DDBJ databases">
        <authorList>
            <person name="Nowell W R."/>
        </authorList>
    </citation>
    <scope>NUCLEOTIDE SEQUENCE</scope>
</reference>
<dbReference type="Proteomes" id="UP000663889">
    <property type="component" value="Unassembled WGS sequence"/>
</dbReference>